<feature type="domain" description="Flagellar motor switch protein FliN-like C-terminal" evidence="1">
    <location>
        <begin position="225"/>
        <end position="281"/>
    </location>
</feature>
<accession>A0A0A8JBR3</accession>
<keyword evidence="2" id="KW-0282">Flagellum</keyword>
<dbReference type="EMBL" id="LC043068">
    <property type="protein sequence ID" value="BAQ08193.1"/>
    <property type="molecule type" value="Genomic_DNA"/>
</dbReference>
<evidence type="ECO:0000259" key="1">
    <source>
        <dbReference type="Pfam" id="PF01052"/>
    </source>
</evidence>
<sequence>MQIHRPSPRAPADVRVLDARTLGRPVHLLHRFVGPLREDLAEVFRTGLNRRYRASFELNDVTIGRLDMVPPRCRWLQYSDATGRIGFAIERQVLLCVLDYRYGARDGSGASTQGAAPVPETATEERLAGMLGRQFVSALAERIEWLPETGSAETCVHEFTEGAGSPPAAGTWCVRAQVAEPTRGVEGCLWFVLDDAWMQRLLSRLSPLRPTTGRAATAPLATRLSLTLVGRLLEKEVPLGVLLDARVGDVIPVSMGATDVLVDDARLFTARVAEHKGKLCLTAFEDVE</sequence>
<dbReference type="Pfam" id="PF01052">
    <property type="entry name" value="FliMN_C"/>
    <property type="match status" value="1"/>
</dbReference>
<keyword evidence="2" id="KW-0969">Cilium</keyword>
<dbReference type="AlphaFoldDB" id="A0A0A8JBR3"/>
<proteinExistence type="predicted"/>
<evidence type="ECO:0000313" key="2">
    <source>
        <dbReference type="EMBL" id="BAQ08193.1"/>
    </source>
</evidence>
<dbReference type="InterPro" id="IPR001543">
    <property type="entry name" value="FliN-like_C"/>
</dbReference>
<dbReference type="SUPFAM" id="SSF101801">
    <property type="entry name" value="Surface presentation of antigens (SPOA)"/>
    <property type="match status" value="1"/>
</dbReference>
<keyword evidence="2" id="KW-0966">Cell projection</keyword>
<name>A0A0A8JBR3_9SPHN</name>
<dbReference type="InterPro" id="IPR036429">
    <property type="entry name" value="SpoA-like_sf"/>
</dbReference>
<gene>
    <name evidence="2" type="primary">fliM</name>
</gene>
<reference evidence="2" key="1">
    <citation type="submission" date="2015-04" db="EMBL/GenBank/DDBJ databases">
        <title>Formation of a single polar flagellum by lateral and polar bacterial flagellar gene sets.</title>
        <authorList>
            <person name="Maruyama Y."/>
            <person name="Kobayashi M."/>
            <person name="Murata K."/>
            <person name="Hashimoto W."/>
        </authorList>
    </citation>
    <scope>NUCLEOTIDE SEQUENCE</scope>
    <source>
        <strain evidence="2">A1</strain>
    </source>
</reference>
<organism evidence="2">
    <name type="scientific">Sphingomonas sp. A1</name>
    <dbReference type="NCBI Taxonomy" id="90322"/>
    <lineage>
        <taxon>Bacteria</taxon>
        <taxon>Pseudomonadati</taxon>
        <taxon>Pseudomonadota</taxon>
        <taxon>Alphaproteobacteria</taxon>
        <taxon>Sphingomonadales</taxon>
        <taxon>Sphingomonadaceae</taxon>
        <taxon>Sphingomonas</taxon>
    </lineage>
</organism>
<protein>
    <submittedName>
        <fullName evidence="2">Flagellar motor switch protein FliM</fullName>
    </submittedName>
</protein>